<proteinExistence type="predicted"/>
<gene>
    <name evidence="2" type="ORF">PXEA_LOCUS14894</name>
</gene>
<organism evidence="2 3">
    <name type="scientific">Protopolystoma xenopodis</name>
    <dbReference type="NCBI Taxonomy" id="117903"/>
    <lineage>
        <taxon>Eukaryota</taxon>
        <taxon>Metazoa</taxon>
        <taxon>Spiralia</taxon>
        <taxon>Lophotrochozoa</taxon>
        <taxon>Platyhelminthes</taxon>
        <taxon>Monogenea</taxon>
        <taxon>Polyopisthocotylea</taxon>
        <taxon>Polystomatidea</taxon>
        <taxon>Polystomatidae</taxon>
        <taxon>Protopolystoma</taxon>
    </lineage>
</organism>
<dbReference type="OrthoDB" id="6279425at2759"/>
<evidence type="ECO:0000313" key="2">
    <source>
        <dbReference type="EMBL" id="VEL21454.1"/>
    </source>
</evidence>
<dbReference type="EMBL" id="CAAALY010051435">
    <property type="protein sequence ID" value="VEL21454.1"/>
    <property type="molecule type" value="Genomic_DNA"/>
</dbReference>
<dbReference type="Proteomes" id="UP000784294">
    <property type="component" value="Unassembled WGS sequence"/>
</dbReference>
<dbReference type="AlphaFoldDB" id="A0A448WVS7"/>
<feature type="region of interest" description="Disordered" evidence="1">
    <location>
        <begin position="362"/>
        <end position="393"/>
    </location>
</feature>
<protein>
    <submittedName>
        <fullName evidence="2">Uncharacterized protein</fullName>
    </submittedName>
</protein>
<evidence type="ECO:0000313" key="3">
    <source>
        <dbReference type="Proteomes" id="UP000784294"/>
    </source>
</evidence>
<comment type="caution">
    <text evidence="2">The sequence shown here is derived from an EMBL/GenBank/DDBJ whole genome shotgun (WGS) entry which is preliminary data.</text>
</comment>
<name>A0A448WVS7_9PLAT</name>
<reference evidence="2" key="1">
    <citation type="submission" date="2018-11" db="EMBL/GenBank/DDBJ databases">
        <authorList>
            <consortium name="Pathogen Informatics"/>
        </authorList>
    </citation>
    <scope>NUCLEOTIDE SEQUENCE</scope>
</reference>
<feature type="compositionally biased region" description="Polar residues" evidence="1">
    <location>
        <begin position="373"/>
        <end position="393"/>
    </location>
</feature>
<keyword evidence="3" id="KW-1185">Reference proteome</keyword>
<evidence type="ECO:0000256" key="1">
    <source>
        <dbReference type="SAM" id="MobiDB-lite"/>
    </source>
</evidence>
<feature type="region of interest" description="Disordered" evidence="1">
    <location>
        <begin position="1"/>
        <end position="25"/>
    </location>
</feature>
<sequence length="393" mass="43754">MNTENEKVAGHAKKRKAKSNDNCEKSKKLRLDQNTKLCSSLEDDWKASLGISLADRLEAIASKRNMTVSQVKRVLKGVLTNDDVIQLFRQYINNDVNIVEQGSGEPSTSIKMHAKSFGVRSSDLSSAFPLQSRIMTRSLARRVKESNVPRHTLSTQCSSHCPRDAQTILDMVFSDDENEACIDSNTPEIHGEVFRKPTYDEDYIPSEYDRRQLLKDLAIDCAFDRSSKIKANKVKSAGHLINLSRTEADLDAAQDYVDISPCTENISSDEEFLFCDGRNSNTSTSPSSYYTRSKAFHKSNGNDDAVFIEQIPPKSSCSTPPYLSLSEFFDDDPREDLSILSPSEVKFSRSVEIAHIGLNGTSECPPNHATPLPSESTNINEAPNNQTIINEAE</sequence>
<feature type="non-terminal residue" evidence="2">
    <location>
        <position position="1"/>
    </location>
</feature>
<accession>A0A448WVS7</accession>